<feature type="transmembrane region" description="Helical" evidence="6">
    <location>
        <begin position="176"/>
        <end position="198"/>
    </location>
</feature>
<feature type="transmembrane region" description="Helical" evidence="6">
    <location>
        <begin position="395"/>
        <end position="414"/>
    </location>
</feature>
<accession>A0A517TD42</accession>
<dbReference type="SUPFAM" id="SSF52540">
    <property type="entry name" value="P-loop containing nucleoside triphosphate hydrolases"/>
    <property type="match status" value="1"/>
</dbReference>
<dbReference type="InterPro" id="IPR039421">
    <property type="entry name" value="Type_1_exporter"/>
</dbReference>
<reference evidence="9 10" key="1">
    <citation type="submission" date="2019-02" db="EMBL/GenBank/DDBJ databases">
        <title>Deep-cultivation of Planctomycetes and their phenomic and genomic characterization uncovers novel biology.</title>
        <authorList>
            <person name="Wiegand S."/>
            <person name="Jogler M."/>
            <person name="Boedeker C."/>
            <person name="Pinto D."/>
            <person name="Vollmers J."/>
            <person name="Rivas-Marin E."/>
            <person name="Kohn T."/>
            <person name="Peeters S.H."/>
            <person name="Heuer A."/>
            <person name="Rast P."/>
            <person name="Oberbeckmann S."/>
            <person name="Bunk B."/>
            <person name="Jeske O."/>
            <person name="Meyerdierks A."/>
            <person name="Storesund J.E."/>
            <person name="Kallscheuer N."/>
            <person name="Luecker S."/>
            <person name="Lage O.M."/>
            <person name="Pohl T."/>
            <person name="Merkel B.J."/>
            <person name="Hornburger P."/>
            <person name="Mueller R.-W."/>
            <person name="Bruemmer F."/>
            <person name="Labrenz M."/>
            <person name="Spormann A.M."/>
            <person name="Op den Camp H."/>
            <person name="Overmann J."/>
            <person name="Amann R."/>
            <person name="Jetten M.S.M."/>
            <person name="Mascher T."/>
            <person name="Medema M.H."/>
            <person name="Devos D.P."/>
            <person name="Kaster A.-K."/>
            <person name="Ovreas L."/>
            <person name="Rohde M."/>
            <person name="Galperin M.Y."/>
            <person name="Jogler C."/>
        </authorList>
    </citation>
    <scope>NUCLEOTIDE SEQUENCE [LARGE SCALE GENOMIC DNA]</scope>
    <source>
        <strain evidence="9 10">V22</strain>
    </source>
</reference>
<dbReference type="Gene3D" id="3.40.50.300">
    <property type="entry name" value="P-loop containing nucleotide triphosphate hydrolases"/>
    <property type="match status" value="1"/>
</dbReference>
<dbReference type="PROSITE" id="PS50893">
    <property type="entry name" value="ABC_TRANSPORTER_2"/>
    <property type="match status" value="1"/>
</dbReference>
<feature type="transmembrane region" description="Helical" evidence="6">
    <location>
        <begin position="23"/>
        <end position="48"/>
    </location>
</feature>
<dbReference type="GO" id="GO:0034040">
    <property type="term" value="F:ATPase-coupled lipid transmembrane transporter activity"/>
    <property type="evidence" value="ECO:0007669"/>
    <property type="project" value="TreeGrafter"/>
</dbReference>
<dbReference type="CDD" id="cd07346">
    <property type="entry name" value="ABC_6TM_exporters"/>
    <property type="match status" value="1"/>
</dbReference>
<dbReference type="PANTHER" id="PTHR24221:SF654">
    <property type="entry name" value="ATP-BINDING CASSETTE SUB-FAMILY B MEMBER 6"/>
    <property type="match status" value="1"/>
</dbReference>
<dbReference type="PROSITE" id="PS50929">
    <property type="entry name" value="ABC_TM1F"/>
    <property type="match status" value="1"/>
</dbReference>
<comment type="subcellular location">
    <subcellularLocation>
        <location evidence="1">Cell membrane</location>
        <topology evidence="1">Multi-pass membrane protein</topology>
    </subcellularLocation>
</comment>
<evidence type="ECO:0000313" key="10">
    <source>
        <dbReference type="Proteomes" id="UP000319976"/>
    </source>
</evidence>
<keyword evidence="10" id="KW-1185">Reference proteome</keyword>
<dbReference type="PANTHER" id="PTHR24221">
    <property type="entry name" value="ATP-BINDING CASSETTE SUB-FAMILY B"/>
    <property type="match status" value="1"/>
</dbReference>
<dbReference type="GO" id="GO:0140359">
    <property type="term" value="F:ABC-type transporter activity"/>
    <property type="evidence" value="ECO:0007669"/>
    <property type="project" value="InterPro"/>
</dbReference>
<dbReference type="Pfam" id="PF00664">
    <property type="entry name" value="ABC_membrane"/>
    <property type="match status" value="1"/>
</dbReference>
<dbReference type="InterPro" id="IPR003439">
    <property type="entry name" value="ABC_transporter-like_ATP-bd"/>
</dbReference>
<keyword evidence="9" id="KW-0067">ATP-binding</keyword>
<feature type="transmembrane region" description="Helical" evidence="6">
    <location>
        <begin position="266"/>
        <end position="295"/>
    </location>
</feature>
<evidence type="ECO:0000256" key="2">
    <source>
        <dbReference type="ARBA" id="ARBA00022692"/>
    </source>
</evidence>
<evidence type="ECO:0000259" key="8">
    <source>
        <dbReference type="PROSITE" id="PS50929"/>
    </source>
</evidence>
<organism evidence="9 10">
    <name type="scientific">Calycomorphotria hydatis</name>
    <dbReference type="NCBI Taxonomy" id="2528027"/>
    <lineage>
        <taxon>Bacteria</taxon>
        <taxon>Pseudomonadati</taxon>
        <taxon>Planctomycetota</taxon>
        <taxon>Planctomycetia</taxon>
        <taxon>Planctomycetales</taxon>
        <taxon>Planctomycetaceae</taxon>
        <taxon>Calycomorphotria</taxon>
    </lineage>
</organism>
<feature type="domain" description="ABC transmembrane type-1" evidence="8">
    <location>
        <begin position="169"/>
        <end position="389"/>
    </location>
</feature>
<dbReference type="GO" id="GO:0005524">
    <property type="term" value="F:ATP binding"/>
    <property type="evidence" value="ECO:0007669"/>
    <property type="project" value="UniProtKB-KW"/>
</dbReference>
<protein>
    <submittedName>
        <fullName evidence="9">Heterocyst differentiation ATP-binding protein HepA</fullName>
    </submittedName>
</protein>
<dbReference type="OrthoDB" id="9762778at2"/>
<evidence type="ECO:0000256" key="5">
    <source>
        <dbReference type="SAM" id="MobiDB-lite"/>
    </source>
</evidence>
<name>A0A517TD42_9PLAN</name>
<feature type="transmembrane region" description="Helical" evidence="6">
    <location>
        <begin position="366"/>
        <end position="389"/>
    </location>
</feature>
<dbReference type="GO" id="GO:0016887">
    <property type="term" value="F:ATP hydrolysis activity"/>
    <property type="evidence" value="ECO:0007669"/>
    <property type="project" value="InterPro"/>
</dbReference>
<evidence type="ECO:0000256" key="1">
    <source>
        <dbReference type="ARBA" id="ARBA00004651"/>
    </source>
</evidence>
<dbReference type="Proteomes" id="UP000319976">
    <property type="component" value="Chromosome"/>
</dbReference>
<evidence type="ECO:0000256" key="3">
    <source>
        <dbReference type="ARBA" id="ARBA00022989"/>
    </source>
</evidence>
<feature type="domain" description="ABC transporter" evidence="7">
    <location>
        <begin position="460"/>
        <end position="694"/>
    </location>
</feature>
<proteinExistence type="predicted"/>
<keyword evidence="2 6" id="KW-0812">Transmembrane</keyword>
<dbReference type="SUPFAM" id="SSF90123">
    <property type="entry name" value="ABC transporter transmembrane region"/>
    <property type="match status" value="1"/>
</dbReference>
<dbReference type="Gene3D" id="1.20.1560.10">
    <property type="entry name" value="ABC transporter type 1, transmembrane domain"/>
    <property type="match status" value="1"/>
</dbReference>
<dbReference type="InterPro" id="IPR027417">
    <property type="entry name" value="P-loop_NTPase"/>
</dbReference>
<dbReference type="KEGG" id="chya:V22_35570"/>
<dbReference type="Pfam" id="PF00005">
    <property type="entry name" value="ABC_tran"/>
    <property type="match status" value="1"/>
</dbReference>
<dbReference type="GO" id="GO:0005886">
    <property type="term" value="C:plasma membrane"/>
    <property type="evidence" value="ECO:0007669"/>
    <property type="project" value="UniProtKB-SubCell"/>
</dbReference>
<gene>
    <name evidence="9" type="primary">hepA</name>
    <name evidence="9" type="ORF">V22_35570</name>
</gene>
<dbReference type="EMBL" id="CP036316">
    <property type="protein sequence ID" value="QDT66292.1"/>
    <property type="molecule type" value="Genomic_DNA"/>
</dbReference>
<keyword evidence="4 6" id="KW-0472">Membrane</keyword>
<dbReference type="RefSeq" id="WP_145265271.1">
    <property type="nucleotide sequence ID" value="NZ_CP036316.1"/>
</dbReference>
<feature type="region of interest" description="Disordered" evidence="5">
    <location>
        <begin position="85"/>
        <end position="111"/>
    </location>
</feature>
<evidence type="ECO:0000259" key="7">
    <source>
        <dbReference type="PROSITE" id="PS50893"/>
    </source>
</evidence>
<keyword evidence="9" id="KW-0547">Nucleotide-binding</keyword>
<evidence type="ECO:0000256" key="4">
    <source>
        <dbReference type="ARBA" id="ARBA00023136"/>
    </source>
</evidence>
<evidence type="ECO:0000256" key="6">
    <source>
        <dbReference type="SAM" id="Phobius"/>
    </source>
</evidence>
<dbReference type="AlphaFoldDB" id="A0A517TD42"/>
<dbReference type="InterPro" id="IPR011527">
    <property type="entry name" value="ABC1_TM_dom"/>
</dbReference>
<dbReference type="InterPro" id="IPR036640">
    <property type="entry name" value="ABC1_TM_sf"/>
</dbReference>
<evidence type="ECO:0000313" key="9">
    <source>
        <dbReference type="EMBL" id="QDT66292.1"/>
    </source>
</evidence>
<keyword evidence="3 6" id="KW-1133">Transmembrane helix</keyword>
<sequence>METTGSQSFNRLFPWQQLFKGDALSAMLCSLVGSVCLCLLLLVLFFIADLLESRGHLQINPGEQEELAAIMGLPVPDEIIQKPVVEPEPVSVDEETDTEEELVEPDDDSDLTEDVSEEIEVEEVANVIPPVLNLPPLVQDDTGILHLAWWSRDSAVGAIAGAMYRNIPLTRTNRSALFFLLMCAVVFGLVRTSLLAMARRYSDAAALETVTRLRLNIHEHALRMGPSDLEGRESESVLKLFTHDATAVRDGVASYVYRLGRHPYKLALLVLVAFSVHWIVSLQCLLPLAVCWYLVHRERRRVHDAKARSDDHSIREINLVGESLQRSRLIRGFAMEDFEQQRFEASLDRYQRNATSARRQERFSQAIFRTLLVICFSLIALLLGAKVLATGGDDLTLAAALCLLAIFYCMYHPAEMLMELRRDRATAGIAADRIFRFLSRTPPVSQAVGAKFLQPLSERIHLENVTYSLPNTGVLIDGLTLTIPANKHIAFVASDPLAGRALVDLLPRFIEPTKGKITYDGEDIAWVTLESLRAETVPVSYRDTCFTGTVRENITCGRTEFSLHQVTDAAKAAHAHGFIQRLPQGYETVVGDGGESLDVGQEFCIALARAILRDPAVVIIEEPRIPLDDDTKAILDDTYKRFLPGRTVIMLPFRLSSLKKADQVVMLHHGQIAAAGKHAELVRKSSFYRHWEYTNYNEFRQDSEPVGELMSETN</sequence>
<feature type="compositionally biased region" description="Acidic residues" evidence="5">
    <location>
        <begin position="91"/>
        <end position="111"/>
    </location>
</feature>